<name>K7QXV3_THEOS</name>
<dbReference type="SUPFAM" id="SSF46955">
    <property type="entry name" value="Putative DNA-binding domain"/>
    <property type="match status" value="1"/>
</dbReference>
<dbReference type="Pfam" id="PF12728">
    <property type="entry name" value="HTH_17"/>
    <property type="match status" value="1"/>
</dbReference>
<evidence type="ECO:0000259" key="1">
    <source>
        <dbReference type="Pfam" id="PF12728"/>
    </source>
</evidence>
<dbReference type="GO" id="GO:0003677">
    <property type="term" value="F:DNA binding"/>
    <property type="evidence" value="ECO:0007669"/>
    <property type="project" value="UniProtKB-KW"/>
</dbReference>
<dbReference type="InterPro" id="IPR009061">
    <property type="entry name" value="DNA-bd_dom_put_sf"/>
</dbReference>
<proteinExistence type="predicted"/>
<dbReference type="InterPro" id="IPR041657">
    <property type="entry name" value="HTH_17"/>
</dbReference>
<dbReference type="AlphaFoldDB" id="K7QXV3"/>
<dbReference type="Proteomes" id="UP000000211">
    <property type="component" value="Chromosome"/>
</dbReference>
<dbReference type="KEGG" id="tos:Theos_1689"/>
<dbReference type="InterPro" id="IPR010093">
    <property type="entry name" value="SinI_DNA-bd"/>
</dbReference>
<dbReference type="Gene3D" id="1.10.10.60">
    <property type="entry name" value="Homeodomain-like"/>
    <property type="match status" value="1"/>
</dbReference>
<accession>K7QXV3</accession>
<gene>
    <name evidence="2" type="ORF">Theos_1689</name>
</gene>
<dbReference type="OrthoDB" id="26757at2"/>
<dbReference type="NCBIfam" id="TIGR01764">
    <property type="entry name" value="excise"/>
    <property type="match status" value="1"/>
</dbReference>
<evidence type="ECO:0000313" key="3">
    <source>
        <dbReference type="Proteomes" id="UP000000211"/>
    </source>
</evidence>
<dbReference type="EMBL" id="CP003249">
    <property type="protein sequence ID" value="AFV76713.1"/>
    <property type="molecule type" value="Genomic_DNA"/>
</dbReference>
<keyword evidence="3" id="KW-1185">Reference proteome</keyword>
<sequence length="86" mass="9522">MQGKELILEALKARGWEGKTALSTKEAAALLGISQKTLYLALESGAIRGVRFGRRWVVPVEALASFMELGGRAPGRNEVRKRGWRR</sequence>
<reference evidence="2 3" key="1">
    <citation type="journal article" date="2013" name="Genome Announc.">
        <title>Whole Genome Sequencing of Thermus oshimai JL-2 and Thermus thermophilus JL-18, Incomplete Denitrifiers from the United States Great Basin.</title>
        <authorList>
            <person name="Murugapiran S.K."/>
            <person name="Huntemann M."/>
            <person name="Wei C.L."/>
            <person name="Han J."/>
            <person name="Detter J.C."/>
            <person name="Han C.S."/>
            <person name="Erkkila T.H."/>
            <person name="Teshima H."/>
            <person name="Chen A."/>
            <person name="Kyrpides N."/>
            <person name="Mavrommatis K."/>
            <person name="Markowitz V."/>
            <person name="Szeto E."/>
            <person name="Ivanova N."/>
            <person name="Pagani I."/>
            <person name="Lam J."/>
            <person name="McDonald A.I."/>
            <person name="Dodsworth J.A."/>
            <person name="Pati A."/>
            <person name="Goodwin L."/>
            <person name="Peters L."/>
            <person name="Pitluck S."/>
            <person name="Woyke T."/>
            <person name="Hedlund B.P."/>
        </authorList>
    </citation>
    <scope>NUCLEOTIDE SEQUENCE</scope>
    <source>
        <strain evidence="2 3">JL-2</strain>
    </source>
</reference>
<evidence type="ECO:0000313" key="2">
    <source>
        <dbReference type="EMBL" id="AFV76713.1"/>
    </source>
</evidence>
<dbReference type="PATRIC" id="fig|751945.3.peg.1661"/>
<dbReference type="HOGENOM" id="CLU_2650226_0_0_0"/>
<feature type="domain" description="Helix-turn-helix" evidence="1">
    <location>
        <begin position="22"/>
        <end position="68"/>
    </location>
</feature>
<dbReference type="RefSeq" id="WP_016329892.1">
    <property type="nucleotide sequence ID" value="NC_019386.1"/>
</dbReference>
<keyword evidence="2" id="KW-0238">DNA-binding</keyword>
<organism evidence="2 3">
    <name type="scientific">Thermus oshimai JL-2</name>
    <dbReference type="NCBI Taxonomy" id="751945"/>
    <lineage>
        <taxon>Bacteria</taxon>
        <taxon>Thermotogati</taxon>
        <taxon>Deinococcota</taxon>
        <taxon>Deinococci</taxon>
        <taxon>Thermales</taxon>
        <taxon>Thermaceae</taxon>
        <taxon>Thermus</taxon>
    </lineage>
</organism>
<protein>
    <submittedName>
        <fullName evidence="2">DNA-binding protein, excisionase family</fullName>
    </submittedName>
</protein>
<dbReference type="STRING" id="751945.Theos_1689"/>